<name>A0ABU0HLE1_9HYPH</name>
<keyword evidence="1" id="KW-0472">Membrane</keyword>
<feature type="transmembrane region" description="Helical" evidence="1">
    <location>
        <begin position="21"/>
        <end position="41"/>
    </location>
</feature>
<reference evidence="2 3" key="1">
    <citation type="submission" date="2023-07" db="EMBL/GenBank/DDBJ databases">
        <title>Genomic Encyclopedia of Type Strains, Phase IV (KMG-IV): sequencing the most valuable type-strain genomes for metagenomic binning, comparative biology and taxonomic classification.</title>
        <authorList>
            <person name="Goeker M."/>
        </authorList>
    </citation>
    <scope>NUCLEOTIDE SEQUENCE [LARGE SCALE GENOMIC DNA]</scope>
    <source>
        <strain evidence="2 3">DSM 19562</strain>
    </source>
</reference>
<evidence type="ECO:0000313" key="3">
    <source>
        <dbReference type="Proteomes" id="UP001236369"/>
    </source>
</evidence>
<organism evidence="2 3">
    <name type="scientific">Methylobacterium persicinum</name>
    <dbReference type="NCBI Taxonomy" id="374426"/>
    <lineage>
        <taxon>Bacteria</taxon>
        <taxon>Pseudomonadati</taxon>
        <taxon>Pseudomonadota</taxon>
        <taxon>Alphaproteobacteria</taxon>
        <taxon>Hyphomicrobiales</taxon>
        <taxon>Methylobacteriaceae</taxon>
        <taxon>Methylobacterium</taxon>
    </lineage>
</organism>
<keyword evidence="1" id="KW-1133">Transmembrane helix</keyword>
<dbReference type="EMBL" id="JAUSVV010000004">
    <property type="protein sequence ID" value="MDQ0442737.1"/>
    <property type="molecule type" value="Genomic_DNA"/>
</dbReference>
<protein>
    <submittedName>
        <fullName evidence="2">Uncharacterized protein</fullName>
    </submittedName>
</protein>
<comment type="caution">
    <text evidence="2">The sequence shown here is derived from an EMBL/GenBank/DDBJ whole genome shotgun (WGS) entry which is preliminary data.</text>
</comment>
<gene>
    <name evidence="2" type="ORF">QO016_002234</name>
</gene>
<dbReference type="RefSeq" id="WP_238247911.1">
    <property type="nucleotide sequence ID" value="NZ_BPQX01000014.1"/>
</dbReference>
<accession>A0ABU0HLE1</accession>
<proteinExistence type="predicted"/>
<keyword evidence="3" id="KW-1185">Reference proteome</keyword>
<dbReference type="Proteomes" id="UP001236369">
    <property type="component" value="Unassembled WGS sequence"/>
</dbReference>
<sequence length="261" mass="26806">MRIEAMDVEARGRTGRGSTALVLPIRFAAAAAVIAGIALAVRVPPPRGAMPSLAPPAQAHAILAPAPLRLDEPGIDPVRIEPGRIDPKTGLREDVLGRGSFAAIEAPVLRLAVTRGDGAERKPGLFVLVARRAAHAARGELPLSVLRAGQWGIVPTRFGPAEIAQVTLAGPSTRNCTGFVVARPGLRLDGFLCAPLGGAPEARALACTLDALDLDDPADPAATALFRQSGSNSACASIQTSEADPAGKIGSIALVKARTKN</sequence>
<evidence type="ECO:0000313" key="2">
    <source>
        <dbReference type="EMBL" id="MDQ0442737.1"/>
    </source>
</evidence>
<evidence type="ECO:0000256" key="1">
    <source>
        <dbReference type="SAM" id="Phobius"/>
    </source>
</evidence>
<keyword evidence="1" id="KW-0812">Transmembrane</keyword>